<reference evidence="2 3" key="1">
    <citation type="submission" date="2019-11" db="EMBL/GenBank/DDBJ databases">
        <title>Draft genome sequences of five Paenibacillus species of dairy origin.</title>
        <authorList>
            <person name="Olajide A.M."/>
            <person name="Chen S."/>
            <person name="Lapointe G."/>
        </authorList>
    </citation>
    <scope>NUCLEOTIDE SEQUENCE [LARGE SCALE GENOMIC DNA]</scope>
    <source>
        <strain evidence="2 3">3CT49</strain>
    </source>
</reference>
<evidence type="ECO:0000313" key="2">
    <source>
        <dbReference type="EMBL" id="MUG26030.1"/>
    </source>
</evidence>
<keyword evidence="2" id="KW-0540">Nuclease</keyword>
<dbReference type="GO" id="GO:0004519">
    <property type="term" value="F:endonuclease activity"/>
    <property type="evidence" value="ECO:0007669"/>
    <property type="project" value="UniProtKB-KW"/>
</dbReference>
<feature type="compositionally biased region" description="Basic and acidic residues" evidence="1">
    <location>
        <begin position="30"/>
        <end position="42"/>
    </location>
</feature>
<evidence type="ECO:0000313" key="3">
    <source>
        <dbReference type="Proteomes" id="UP000442469"/>
    </source>
</evidence>
<dbReference type="AlphaFoldDB" id="A0A6N8F492"/>
<dbReference type="EMBL" id="WNZZ01000034">
    <property type="protein sequence ID" value="MUG26030.1"/>
    <property type="molecule type" value="Genomic_DNA"/>
</dbReference>
<dbReference type="Proteomes" id="UP000442469">
    <property type="component" value="Unassembled WGS sequence"/>
</dbReference>
<feature type="region of interest" description="Disordered" evidence="1">
    <location>
        <begin position="1"/>
        <end position="55"/>
    </location>
</feature>
<protein>
    <submittedName>
        <fullName evidence="2">HNH endonuclease</fullName>
    </submittedName>
</protein>
<keyword evidence="2" id="KW-0255">Endonuclease</keyword>
<dbReference type="RefSeq" id="WP_155621271.1">
    <property type="nucleotide sequence ID" value="NZ_WNZZ01000034.1"/>
</dbReference>
<name>A0A6N8F492_PAEMA</name>
<gene>
    <name evidence="2" type="ORF">GNQ08_27085</name>
</gene>
<comment type="caution">
    <text evidence="2">The sequence shown here is derived from an EMBL/GenBank/DDBJ whole genome shotgun (WGS) entry which is preliminary data.</text>
</comment>
<keyword evidence="2" id="KW-0378">Hydrolase</keyword>
<feature type="compositionally biased region" description="Polar residues" evidence="1">
    <location>
        <begin position="84"/>
        <end position="95"/>
    </location>
</feature>
<proteinExistence type="predicted"/>
<evidence type="ECO:0000256" key="1">
    <source>
        <dbReference type="SAM" id="MobiDB-lite"/>
    </source>
</evidence>
<feature type="compositionally biased region" description="Basic and acidic residues" evidence="1">
    <location>
        <begin position="8"/>
        <end position="18"/>
    </location>
</feature>
<accession>A0A6N8F492</accession>
<feature type="region of interest" description="Disordered" evidence="1">
    <location>
        <begin position="79"/>
        <end position="98"/>
    </location>
</feature>
<sequence>MAHQTFWKPEKQVKEKKVYNSLQQRKPKTRKEVPEWKKDILSRHQGKPSTKNRGDFPRKVVEELIAEAGGVCQACKKNPDTTTHHVQPRGRTTSPGRGVKTNGLRLCGACHDRIQTNEEELQYWISVYRDKYGNYFWYDDQDWEEFNRKQAAIKATEAERKERLNQIKPVVELITTAAGRSLKSKELRLLEGFDEREMAVFASMLSDVVVAASQSSIKPSYAYGERFED</sequence>
<organism evidence="2 3">
    <name type="scientific">Paenibacillus macerans</name>
    <name type="common">Bacillus macerans</name>
    <dbReference type="NCBI Taxonomy" id="44252"/>
    <lineage>
        <taxon>Bacteria</taxon>
        <taxon>Bacillati</taxon>
        <taxon>Bacillota</taxon>
        <taxon>Bacilli</taxon>
        <taxon>Bacillales</taxon>
        <taxon>Paenibacillaceae</taxon>
        <taxon>Paenibacillus</taxon>
    </lineage>
</organism>